<dbReference type="InterPro" id="IPR036955">
    <property type="entry name" value="AP2/ERF_dom_sf"/>
</dbReference>
<dbReference type="PANTHER" id="PTHR31194:SF218">
    <property type="entry name" value="AP2_ERF DOMAIN-CONTAINING PROTEIN"/>
    <property type="match status" value="1"/>
</dbReference>
<dbReference type="RefSeq" id="XP_071928023.1">
    <property type="nucleotide sequence ID" value="XM_072071922.1"/>
</dbReference>
<dbReference type="Proteomes" id="UP001652660">
    <property type="component" value="Chromosome 11e"/>
</dbReference>
<dbReference type="PIRSF" id="PIRSF038123">
    <property type="entry name" value="PTI6"/>
    <property type="match status" value="1"/>
</dbReference>
<dbReference type="InterPro" id="IPR050913">
    <property type="entry name" value="AP2/ERF_ERF"/>
</dbReference>
<evidence type="ECO:0000256" key="6">
    <source>
        <dbReference type="SAM" id="MobiDB-lite"/>
    </source>
</evidence>
<dbReference type="PRINTS" id="PR00367">
    <property type="entry name" value="ETHRSPELEMNT"/>
</dbReference>
<dbReference type="PANTHER" id="PTHR31194">
    <property type="entry name" value="SHN SHINE , DNA BINDING / TRANSCRIPTION FACTOR"/>
    <property type="match status" value="1"/>
</dbReference>
<evidence type="ECO:0000256" key="1">
    <source>
        <dbReference type="ARBA" id="ARBA00004123"/>
    </source>
</evidence>
<dbReference type="CDD" id="cd00018">
    <property type="entry name" value="AP2"/>
    <property type="match status" value="1"/>
</dbReference>
<feature type="compositionally biased region" description="Basic and acidic residues" evidence="6">
    <location>
        <begin position="99"/>
        <end position="112"/>
    </location>
</feature>
<keyword evidence="8" id="KW-1185">Reference proteome</keyword>
<dbReference type="PROSITE" id="PS51032">
    <property type="entry name" value="AP2_ERF"/>
    <property type="match status" value="1"/>
</dbReference>
<dbReference type="GeneID" id="140021150"/>
<keyword evidence="2" id="KW-0805">Transcription regulation</keyword>
<evidence type="ECO:0000256" key="2">
    <source>
        <dbReference type="ARBA" id="ARBA00023015"/>
    </source>
</evidence>
<comment type="subcellular location">
    <subcellularLocation>
        <location evidence="1">Nucleus</location>
    </subcellularLocation>
</comment>
<evidence type="ECO:0000256" key="4">
    <source>
        <dbReference type="ARBA" id="ARBA00023163"/>
    </source>
</evidence>
<feature type="domain" description="AP2/ERF" evidence="7">
    <location>
        <begin position="114"/>
        <end position="171"/>
    </location>
</feature>
<evidence type="ECO:0000256" key="3">
    <source>
        <dbReference type="ARBA" id="ARBA00023125"/>
    </source>
</evidence>
<keyword evidence="5" id="KW-0539">Nucleus</keyword>
<dbReference type="Pfam" id="PF00847">
    <property type="entry name" value="AP2"/>
    <property type="match status" value="1"/>
</dbReference>
<evidence type="ECO:0000313" key="9">
    <source>
        <dbReference type="RefSeq" id="XP_071928023.1"/>
    </source>
</evidence>
<sequence length="193" mass="21948">MSNTEKVKYSERLTQTTKFISPSDVNAYPKVVRILVTDPHCTDSSSDEEGSTSHCRRVKKHINKIIFKHLLFEENSNNDGIVKEKPSNRNVAGNKRKSKGTEKVKSKDESQRKKFRGVRQRCWGSWVAEIKDPIKQKQVWLGTYDTAEKAAIAYDRAAIQFRGPKAITNFLPPLPVKDELSIITRQALPPNPV</sequence>
<keyword evidence="3" id="KW-0238">DNA-binding</keyword>
<dbReference type="SUPFAM" id="SSF54171">
    <property type="entry name" value="DNA-binding domain"/>
    <property type="match status" value="1"/>
</dbReference>
<dbReference type="SMART" id="SM00380">
    <property type="entry name" value="AP2"/>
    <property type="match status" value="1"/>
</dbReference>
<accession>A0ABM4W8A7</accession>
<reference evidence="9" key="1">
    <citation type="submission" date="2025-08" db="UniProtKB">
        <authorList>
            <consortium name="RefSeq"/>
        </authorList>
    </citation>
    <scope>IDENTIFICATION</scope>
    <source>
        <tissue evidence="9">Leaves</tissue>
    </source>
</reference>
<evidence type="ECO:0000313" key="8">
    <source>
        <dbReference type="Proteomes" id="UP001652660"/>
    </source>
</evidence>
<gene>
    <name evidence="9" type="primary">LOC140021150</name>
</gene>
<evidence type="ECO:0000256" key="5">
    <source>
        <dbReference type="ARBA" id="ARBA00023242"/>
    </source>
</evidence>
<keyword evidence="4" id="KW-0804">Transcription</keyword>
<feature type="region of interest" description="Disordered" evidence="6">
    <location>
        <begin position="78"/>
        <end position="112"/>
    </location>
</feature>
<evidence type="ECO:0000259" key="7">
    <source>
        <dbReference type="PROSITE" id="PS51032"/>
    </source>
</evidence>
<dbReference type="InterPro" id="IPR016177">
    <property type="entry name" value="DNA-bd_dom_sf"/>
</dbReference>
<proteinExistence type="predicted"/>
<protein>
    <submittedName>
        <fullName evidence="9">Pathogenesis-related genes transcriptional activator PTI6-like</fullName>
    </submittedName>
</protein>
<name>A0ABM4W8A7_COFAR</name>
<dbReference type="Gene3D" id="3.30.730.10">
    <property type="entry name" value="AP2/ERF domain"/>
    <property type="match status" value="1"/>
</dbReference>
<dbReference type="InterPro" id="IPR001471">
    <property type="entry name" value="AP2/ERF_dom"/>
</dbReference>
<organism evidence="8 9">
    <name type="scientific">Coffea arabica</name>
    <name type="common">Arabian coffee</name>
    <dbReference type="NCBI Taxonomy" id="13443"/>
    <lineage>
        <taxon>Eukaryota</taxon>
        <taxon>Viridiplantae</taxon>
        <taxon>Streptophyta</taxon>
        <taxon>Embryophyta</taxon>
        <taxon>Tracheophyta</taxon>
        <taxon>Spermatophyta</taxon>
        <taxon>Magnoliopsida</taxon>
        <taxon>eudicotyledons</taxon>
        <taxon>Gunneridae</taxon>
        <taxon>Pentapetalae</taxon>
        <taxon>asterids</taxon>
        <taxon>lamiids</taxon>
        <taxon>Gentianales</taxon>
        <taxon>Rubiaceae</taxon>
        <taxon>Ixoroideae</taxon>
        <taxon>Gardenieae complex</taxon>
        <taxon>Bertiereae - Coffeeae clade</taxon>
        <taxon>Coffeeae</taxon>
        <taxon>Coffea</taxon>
    </lineage>
</organism>